<dbReference type="Proteomes" id="UP000199752">
    <property type="component" value="Chromosome 6"/>
</dbReference>
<keyword evidence="6 7" id="KW-0472">Membrane</keyword>
<name>A0A0S4THZ7_CRYHO</name>
<dbReference type="VEuPathDB" id="CryptoDB:ChTU502y2012_415g0280"/>
<comment type="caution">
    <text evidence="7">Lacks conserved residue(s) required for the propagation of feature annotation.</text>
</comment>
<evidence type="ECO:0000256" key="3">
    <source>
        <dbReference type="ARBA" id="ARBA00022692"/>
    </source>
</evidence>
<evidence type="ECO:0000256" key="4">
    <source>
        <dbReference type="ARBA" id="ARBA00022824"/>
    </source>
</evidence>
<dbReference type="EMBL" id="LN877952">
    <property type="protein sequence ID" value="CUV06783.1"/>
    <property type="molecule type" value="Genomic_DNA"/>
</dbReference>
<organism evidence="8">
    <name type="scientific">Cryptosporidium hominis</name>
    <dbReference type="NCBI Taxonomy" id="237895"/>
    <lineage>
        <taxon>Eukaryota</taxon>
        <taxon>Sar</taxon>
        <taxon>Alveolata</taxon>
        <taxon>Apicomplexa</taxon>
        <taxon>Conoidasida</taxon>
        <taxon>Coccidia</taxon>
        <taxon>Eucoccidiorida</taxon>
        <taxon>Eimeriorina</taxon>
        <taxon>Cryptosporidiidae</taxon>
        <taxon>Cryptosporidium</taxon>
    </lineage>
</organism>
<dbReference type="Pfam" id="PF04511">
    <property type="entry name" value="DER1"/>
    <property type="match status" value="1"/>
</dbReference>
<keyword evidence="3 7" id="KW-0812">Transmembrane</keyword>
<sequence>MFNDSSPQGWYKNLPPITRSILTITFFSTLLITFGMLNPWYILFDWEYIFRKAQIWRFLTSFFFVGPFSIGWIMSQWMFTSFSSKLERSGSVGSSSGSYLYFILILMTGINIIGTAFDYPTGRKIGGSSLIFGIIYYWSKKFPTSLVSIWGFTLQAYQLPYALLFLDVLTGNSLIDDLIGLLAGHSYYYIRDIIYENNANNFLARTPKHFDKFVDYSSLLIKNYVYDFSSLNGHPNVINYPNSNVNRAGSSYNSFSGNSAQPRAFSGRGFRLGSD</sequence>
<dbReference type="GO" id="GO:0006950">
    <property type="term" value="P:response to stress"/>
    <property type="evidence" value="ECO:0007669"/>
    <property type="project" value="UniProtKB-ARBA"/>
</dbReference>
<dbReference type="InterPro" id="IPR007599">
    <property type="entry name" value="DER1"/>
</dbReference>
<comment type="subcellular location">
    <subcellularLocation>
        <location evidence="1 7">Endoplasmic reticulum membrane</location>
        <topology evidence="1 7">Multi-pass membrane protein</topology>
    </subcellularLocation>
</comment>
<evidence type="ECO:0000256" key="6">
    <source>
        <dbReference type="ARBA" id="ARBA00023136"/>
    </source>
</evidence>
<evidence type="ECO:0000256" key="1">
    <source>
        <dbReference type="ARBA" id="ARBA00004477"/>
    </source>
</evidence>
<evidence type="ECO:0000256" key="7">
    <source>
        <dbReference type="RuleBase" id="RU363059"/>
    </source>
</evidence>
<evidence type="ECO:0000256" key="2">
    <source>
        <dbReference type="ARBA" id="ARBA00008917"/>
    </source>
</evidence>
<dbReference type="VEuPathDB" id="CryptoDB:GY17_00000371"/>
<dbReference type="VEuPathDB" id="CryptoDB:Chro.60413"/>
<dbReference type="SUPFAM" id="SSF144091">
    <property type="entry name" value="Rhomboid-like"/>
    <property type="match status" value="1"/>
</dbReference>
<dbReference type="PANTHER" id="PTHR11009">
    <property type="entry name" value="DER1-LIKE PROTEIN, DERLIN"/>
    <property type="match status" value="1"/>
</dbReference>
<feature type="transmembrane region" description="Helical" evidence="7">
    <location>
        <begin position="55"/>
        <end position="79"/>
    </location>
</feature>
<proteinExistence type="inferred from homology"/>
<accession>A0A0S4THZ7</accession>
<feature type="transmembrane region" description="Helical" evidence="7">
    <location>
        <begin position="20"/>
        <end position="43"/>
    </location>
</feature>
<dbReference type="AlphaFoldDB" id="A0A0S4THZ7"/>
<dbReference type="InterPro" id="IPR035952">
    <property type="entry name" value="Rhomboid-like_sf"/>
</dbReference>
<evidence type="ECO:0000256" key="5">
    <source>
        <dbReference type="ARBA" id="ARBA00022989"/>
    </source>
</evidence>
<feature type="transmembrane region" description="Helical" evidence="7">
    <location>
        <begin position="99"/>
        <end position="119"/>
    </location>
</feature>
<keyword evidence="4 7" id="KW-0256">Endoplasmic reticulum</keyword>
<protein>
    <recommendedName>
        <fullName evidence="7">Derlin</fullName>
    </recommendedName>
</protein>
<reference evidence="8" key="1">
    <citation type="submission" date="2015-08" db="EMBL/GenBank/DDBJ databases">
        <authorList>
            <person name="Babu N.S."/>
            <person name="Beckwith C.J."/>
            <person name="Beseler K.G."/>
            <person name="Brison A."/>
            <person name="Carone J.V."/>
            <person name="Caskin T.P."/>
            <person name="Diamond M."/>
            <person name="Durham M.E."/>
            <person name="Foxe J.M."/>
            <person name="Go M."/>
            <person name="Henderson B.A."/>
            <person name="Jones I.B."/>
            <person name="McGettigan J.A."/>
            <person name="Micheletti S.J."/>
            <person name="Nasrallah M.E."/>
            <person name="Ortiz D."/>
            <person name="Piller C.R."/>
            <person name="Privatt S.R."/>
            <person name="Schneider S.L."/>
            <person name="Sharp S."/>
            <person name="Smith T.C."/>
            <person name="Stanton J.D."/>
            <person name="Ullery H.E."/>
            <person name="Wilson R.J."/>
            <person name="Serrano M.G."/>
            <person name="Buck G."/>
            <person name="Lee V."/>
            <person name="Wang Y."/>
            <person name="Carvalho R."/>
            <person name="Voegtly L."/>
            <person name="Shi R."/>
            <person name="Duckworth R."/>
            <person name="Johnson A."/>
            <person name="Loviza R."/>
            <person name="Walstead R."/>
            <person name="Shah Z."/>
            <person name="Kiflezghi M."/>
            <person name="Wade K."/>
            <person name="Ball S.L."/>
            <person name="Bradley K.W."/>
            <person name="Asai D.J."/>
            <person name="Bowman C.A."/>
            <person name="Russell D.A."/>
            <person name="Pope W.H."/>
            <person name="Jacobs-Sera D."/>
            <person name="Hendrix R.W."/>
            <person name="Hatfull G.F."/>
        </authorList>
    </citation>
    <scope>NUCLEOTIDE SEQUENCE [LARGE SCALE GENOMIC DNA]</scope>
</reference>
<gene>
    <name evidence="8" type="ORF">CHUDEA6_3580</name>
</gene>
<dbReference type="GO" id="GO:0005789">
    <property type="term" value="C:endoplasmic reticulum membrane"/>
    <property type="evidence" value="ECO:0007669"/>
    <property type="project" value="UniProtKB-SubCell"/>
</dbReference>
<comment type="similarity">
    <text evidence="2 7">Belongs to the derlin family.</text>
</comment>
<keyword evidence="5 7" id="KW-1133">Transmembrane helix</keyword>
<dbReference type="VEuPathDB" id="CryptoDB:CHUDEA6_3580"/>
<evidence type="ECO:0000313" key="8">
    <source>
        <dbReference type="EMBL" id="CUV06783.1"/>
    </source>
</evidence>
<comment type="function">
    <text evidence="7">May be involved in the degradation of misfolded endoplasmic reticulum (ER) luminal proteins.</text>
</comment>